<feature type="transmembrane region" description="Helical" evidence="1">
    <location>
        <begin position="21"/>
        <end position="44"/>
    </location>
</feature>
<comment type="caution">
    <text evidence="2">The sequence shown here is derived from an EMBL/GenBank/DDBJ whole genome shotgun (WGS) entry which is preliminary data.</text>
</comment>
<gene>
    <name evidence="2" type="ORF">BAQU_0090</name>
</gene>
<keyword evidence="3" id="KW-1185">Reference proteome</keyword>
<dbReference type="AlphaFoldDB" id="A0A261GBI5"/>
<evidence type="ECO:0000313" key="2">
    <source>
        <dbReference type="EMBL" id="OZG68789.1"/>
    </source>
</evidence>
<sequence length="79" mass="8676">MNSLTPSSWSRNASSLLKASVLGTGICTALLPPLVIVLNGWKLVHPSETMKRFIDYPLYSVSWAALLFSVIVIIVNSRM</sequence>
<protein>
    <submittedName>
        <fullName evidence="2">Uncharacterized protein</fullName>
    </submittedName>
</protein>
<dbReference type="Proteomes" id="UP000216451">
    <property type="component" value="Unassembled WGS sequence"/>
</dbReference>
<feature type="transmembrane region" description="Helical" evidence="1">
    <location>
        <begin position="56"/>
        <end position="75"/>
    </location>
</feature>
<reference evidence="2 3" key="1">
    <citation type="journal article" date="2017" name="BMC Genomics">
        <title>Comparative genomic and phylogenomic analyses of the Bifidobacteriaceae family.</title>
        <authorList>
            <person name="Lugli G.A."/>
            <person name="Milani C."/>
            <person name="Turroni F."/>
            <person name="Duranti S."/>
            <person name="Mancabelli L."/>
            <person name="Mangifesta M."/>
            <person name="Ferrario C."/>
            <person name="Modesto M."/>
            <person name="Mattarelli P."/>
            <person name="Jiri K."/>
            <person name="van Sinderen D."/>
            <person name="Ventura M."/>
        </authorList>
    </citation>
    <scope>NUCLEOTIDE SEQUENCE [LARGE SCALE GENOMIC DNA]</scope>
    <source>
        <strain evidence="2 3">LMG 28769</strain>
    </source>
</reference>
<accession>A0A261GBI5</accession>
<evidence type="ECO:0000313" key="3">
    <source>
        <dbReference type="Proteomes" id="UP000216451"/>
    </source>
</evidence>
<dbReference type="EMBL" id="MWXA01000001">
    <property type="protein sequence ID" value="OZG68789.1"/>
    <property type="molecule type" value="Genomic_DNA"/>
</dbReference>
<keyword evidence="1" id="KW-0472">Membrane</keyword>
<name>A0A261GBI5_9BIFI</name>
<organism evidence="2 3">
    <name type="scientific">Bifidobacterium aquikefiri</name>
    <dbReference type="NCBI Taxonomy" id="1653207"/>
    <lineage>
        <taxon>Bacteria</taxon>
        <taxon>Bacillati</taxon>
        <taxon>Actinomycetota</taxon>
        <taxon>Actinomycetes</taxon>
        <taxon>Bifidobacteriales</taxon>
        <taxon>Bifidobacteriaceae</taxon>
        <taxon>Bifidobacterium</taxon>
    </lineage>
</organism>
<keyword evidence="1" id="KW-1133">Transmembrane helix</keyword>
<proteinExistence type="predicted"/>
<keyword evidence="1" id="KW-0812">Transmembrane</keyword>
<evidence type="ECO:0000256" key="1">
    <source>
        <dbReference type="SAM" id="Phobius"/>
    </source>
</evidence>